<sequence length="65" mass="7161">MADLTVDLLLTAKEVSAMLKISVPTLYREMDRGHLPRPLKLGSCSRWPQSEILAALKAAAERRAA</sequence>
<evidence type="ECO:0000313" key="3">
    <source>
        <dbReference type="Proteomes" id="UP001595583"/>
    </source>
</evidence>
<keyword evidence="3" id="KW-1185">Reference proteome</keyword>
<evidence type="ECO:0000313" key="2">
    <source>
        <dbReference type="EMBL" id="MFC3208195.1"/>
    </source>
</evidence>
<comment type="caution">
    <text evidence="2">The sequence shown here is derived from an EMBL/GenBank/DDBJ whole genome shotgun (WGS) entry which is preliminary data.</text>
</comment>
<proteinExistence type="predicted"/>
<reference evidence="3" key="1">
    <citation type="journal article" date="2019" name="Int. J. Syst. Evol. Microbiol.">
        <title>The Global Catalogue of Microorganisms (GCM) 10K type strain sequencing project: providing services to taxonomists for standard genome sequencing and annotation.</title>
        <authorList>
            <consortium name="The Broad Institute Genomics Platform"/>
            <consortium name="The Broad Institute Genome Sequencing Center for Infectious Disease"/>
            <person name="Wu L."/>
            <person name="Ma J."/>
        </authorList>
    </citation>
    <scope>NUCLEOTIDE SEQUENCE [LARGE SCALE GENOMIC DNA]</scope>
    <source>
        <strain evidence="3">KCTC 52165</strain>
    </source>
</reference>
<dbReference type="SUPFAM" id="SSF46955">
    <property type="entry name" value="Putative DNA-binding domain"/>
    <property type="match status" value="1"/>
</dbReference>
<organism evidence="2 3">
    <name type="scientific">Aquamicrobium soli</name>
    <dbReference type="NCBI Taxonomy" id="1811518"/>
    <lineage>
        <taxon>Bacteria</taxon>
        <taxon>Pseudomonadati</taxon>
        <taxon>Pseudomonadota</taxon>
        <taxon>Alphaproteobacteria</taxon>
        <taxon>Hyphomicrobiales</taxon>
        <taxon>Phyllobacteriaceae</taxon>
        <taxon>Aquamicrobium</taxon>
    </lineage>
</organism>
<accession>A0ABV7KFQ6</accession>
<dbReference type="Gene3D" id="1.10.238.160">
    <property type="match status" value="1"/>
</dbReference>
<protein>
    <submittedName>
        <fullName evidence="2">Helix-turn-helix transcriptional regulator</fullName>
    </submittedName>
</protein>
<dbReference type="Proteomes" id="UP001595583">
    <property type="component" value="Unassembled WGS sequence"/>
</dbReference>
<gene>
    <name evidence="2" type="ORF">ACFOHJ_18385</name>
</gene>
<name>A0ABV7KFQ6_9HYPH</name>
<feature type="domain" description="Helix-turn-helix" evidence="1">
    <location>
        <begin position="9"/>
        <end position="57"/>
    </location>
</feature>
<dbReference type="InterPro" id="IPR041657">
    <property type="entry name" value="HTH_17"/>
</dbReference>
<dbReference type="Pfam" id="PF12728">
    <property type="entry name" value="HTH_17"/>
    <property type="match status" value="1"/>
</dbReference>
<evidence type="ECO:0000259" key="1">
    <source>
        <dbReference type="Pfam" id="PF12728"/>
    </source>
</evidence>
<dbReference type="RefSeq" id="WP_378223151.1">
    <property type="nucleotide sequence ID" value="NZ_JBHRTK010000019.1"/>
</dbReference>
<dbReference type="InterPro" id="IPR009061">
    <property type="entry name" value="DNA-bd_dom_put_sf"/>
</dbReference>
<dbReference type="EMBL" id="JBHRTK010000019">
    <property type="protein sequence ID" value="MFC3208195.1"/>
    <property type="molecule type" value="Genomic_DNA"/>
</dbReference>